<protein>
    <recommendedName>
        <fullName evidence="7">Endolytic murein transglycosylase</fullName>
        <ecNumber evidence="7">4.2.2.29</ecNumber>
    </recommendedName>
    <alternativeName>
        <fullName evidence="7">Peptidoglycan lytic transglycosylase</fullName>
    </alternativeName>
    <alternativeName>
        <fullName evidence="7">Peptidoglycan polymerization terminase</fullName>
    </alternativeName>
</protein>
<dbReference type="HAMAP" id="MF_02065">
    <property type="entry name" value="MltG"/>
    <property type="match status" value="1"/>
</dbReference>
<dbReference type="InterPro" id="IPR003770">
    <property type="entry name" value="MLTG-like"/>
</dbReference>
<dbReference type="GO" id="GO:0005886">
    <property type="term" value="C:plasma membrane"/>
    <property type="evidence" value="ECO:0007669"/>
    <property type="project" value="UniProtKB-SubCell"/>
</dbReference>
<comment type="function">
    <text evidence="7">Functions as a peptidoglycan terminase that cleaves nascent peptidoglycan strands endolytically to terminate their elongation.</text>
</comment>
<proteinExistence type="inferred from homology"/>
<evidence type="ECO:0000256" key="2">
    <source>
        <dbReference type="ARBA" id="ARBA00022692"/>
    </source>
</evidence>
<dbReference type="EC" id="4.2.2.29" evidence="7"/>
<dbReference type="NCBIfam" id="TIGR00247">
    <property type="entry name" value="endolytic transglycosylase MltG"/>
    <property type="match status" value="1"/>
</dbReference>
<dbReference type="GO" id="GO:0008932">
    <property type="term" value="F:lytic endotransglycosylase activity"/>
    <property type="evidence" value="ECO:0007669"/>
    <property type="project" value="UniProtKB-UniRule"/>
</dbReference>
<accession>A0A1D7TJW3</accession>
<dbReference type="GO" id="GO:0009252">
    <property type="term" value="P:peptidoglycan biosynthetic process"/>
    <property type="evidence" value="ECO:0007669"/>
    <property type="project" value="UniProtKB-UniRule"/>
</dbReference>
<comment type="subcellular location">
    <subcellularLocation>
        <location evidence="7">Cell membrane</location>
        <topology evidence="7">Single-pass membrane protein</topology>
    </subcellularLocation>
</comment>
<evidence type="ECO:0000256" key="1">
    <source>
        <dbReference type="ARBA" id="ARBA00022475"/>
    </source>
</evidence>
<dbReference type="EMBL" id="CP017111">
    <property type="protein sequence ID" value="AOO65194.1"/>
    <property type="molecule type" value="Genomic_DNA"/>
</dbReference>
<feature type="transmembrane region" description="Helical" evidence="7">
    <location>
        <begin position="6"/>
        <end position="25"/>
    </location>
</feature>
<keyword evidence="4 7" id="KW-0472">Membrane</keyword>
<evidence type="ECO:0000256" key="6">
    <source>
        <dbReference type="ARBA" id="ARBA00023316"/>
    </source>
</evidence>
<evidence type="ECO:0000313" key="9">
    <source>
        <dbReference type="Proteomes" id="UP000094609"/>
    </source>
</evidence>
<reference evidence="9" key="1">
    <citation type="submission" date="2016-08" db="EMBL/GenBank/DDBJ databases">
        <title>Complete genome sequence of the organohalide-respiring Epsilonproteobacterium Sulfurospirillum halorespirans.</title>
        <authorList>
            <person name="Goris T."/>
            <person name="Zimmermann J."/>
            <person name="Schenz B."/>
            <person name="Lemos M."/>
            <person name="Hackermueller J."/>
            <person name="Diekert G."/>
        </authorList>
    </citation>
    <scope>NUCLEOTIDE SEQUENCE [LARGE SCALE GENOMIC DNA]</scope>
    <source>
        <strain>DSM 13726</strain>
        <strain evidence="9">PCE-M2</strain>
    </source>
</reference>
<dbReference type="Proteomes" id="UP000094609">
    <property type="component" value="Chromosome"/>
</dbReference>
<evidence type="ECO:0000256" key="4">
    <source>
        <dbReference type="ARBA" id="ARBA00023136"/>
    </source>
</evidence>
<keyword evidence="1 7" id="KW-1003">Cell membrane</keyword>
<keyword evidence="3 7" id="KW-1133">Transmembrane helix</keyword>
<name>A0A1D7TJW3_9BACT</name>
<dbReference type="PANTHER" id="PTHR30518:SF2">
    <property type="entry name" value="ENDOLYTIC MUREIN TRANSGLYCOSYLASE"/>
    <property type="match status" value="1"/>
</dbReference>
<evidence type="ECO:0000256" key="5">
    <source>
        <dbReference type="ARBA" id="ARBA00023239"/>
    </source>
</evidence>
<keyword evidence="5 7" id="KW-0456">Lyase</keyword>
<evidence type="ECO:0000256" key="3">
    <source>
        <dbReference type="ARBA" id="ARBA00022989"/>
    </source>
</evidence>
<dbReference type="PATRIC" id="fig|1193502.14.peg.1438"/>
<sequence>MNSKNIQIFLIVCDVAFIIIYSLLFHLSRPMVSSSVAFVPQGSISQIISYMVDKNFDLHEKVDKYMLWMIGKPQSGWVNINQSPLTRGDFLYKLSHAKAPLKVITYIPGETKELLFVQIALAFDLSYEKLMQEYALATPYVDGFIVPETYYIPVGISEKHLVHFLLAHAKKYHKDVFEKIFGEFNETKWQKFIVIASIIQKEAANTDEMALVSSVIYNRLKKDMKLQMDGTLNYGQYSHLKITPQRIREDTSPYNTYMYKGLPPNPVCSVSKEAIFAAIFPKTTNYLYFVKNKNGTHTFSQNYETHLENIKN</sequence>
<evidence type="ECO:0000256" key="7">
    <source>
        <dbReference type="HAMAP-Rule" id="MF_02065"/>
    </source>
</evidence>
<dbReference type="STRING" id="1193502.SHALO_1418"/>
<keyword evidence="2 7" id="KW-0812">Transmembrane</keyword>
<dbReference type="AlphaFoldDB" id="A0A1D7TJW3"/>
<organism evidence="8 9">
    <name type="scientific">Sulfurospirillum halorespirans DSM 13726</name>
    <dbReference type="NCBI Taxonomy" id="1193502"/>
    <lineage>
        <taxon>Bacteria</taxon>
        <taxon>Pseudomonadati</taxon>
        <taxon>Campylobacterota</taxon>
        <taxon>Epsilonproteobacteria</taxon>
        <taxon>Campylobacterales</taxon>
        <taxon>Sulfurospirillaceae</taxon>
        <taxon>Sulfurospirillum</taxon>
    </lineage>
</organism>
<dbReference type="PANTHER" id="PTHR30518">
    <property type="entry name" value="ENDOLYTIC MUREIN TRANSGLYCOSYLASE"/>
    <property type="match status" value="1"/>
</dbReference>
<gene>
    <name evidence="7" type="primary">mltG</name>
    <name evidence="8" type="ORF">SHALO_1418</name>
</gene>
<dbReference type="GO" id="GO:0071555">
    <property type="term" value="P:cell wall organization"/>
    <property type="evidence" value="ECO:0007669"/>
    <property type="project" value="UniProtKB-KW"/>
</dbReference>
<dbReference type="KEGG" id="shal:SHALO_1418"/>
<dbReference type="Gene3D" id="3.30.160.60">
    <property type="entry name" value="Classic Zinc Finger"/>
    <property type="match status" value="1"/>
</dbReference>
<comment type="catalytic activity">
    <reaction evidence="7">
        <text>a peptidoglycan chain = a peptidoglycan chain with N-acetyl-1,6-anhydromuramyl-[peptide] at the reducing end + a peptidoglycan chain with N-acetylglucosamine at the non-reducing end.</text>
        <dbReference type="EC" id="4.2.2.29"/>
    </reaction>
</comment>
<comment type="similarity">
    <text evidence="7">Belongs to the transglycosylase MltG family.</text>
</comment>
<keyword evidence="9" id="KW-1185">Reference proteome</keyword>
<dbReference type="Pfam" id="PF02618">
    <property type="entry name" value="YceG"/>
    <property type="match status" value="1"/>
</dbReference>
<evidence type="ECO:0000313" key="8">
    <source>
        <dbReference type="EMBL" id="AOO65194.1"/>
    </source>
</evidence>
<feature type="site" description="Important for catalytic activity" evidence="7">
    <location>
        <position position="202"/>
    </location>
</feature>
<keyword evidence="6 7" id="KW-0961">Cell wall biogenesis/degradation</keyword>